<gene>
    <name evidence="1" type="ORF">BU25DRAFT_449619</name>
</gene>
<dbReference type="EMBL" id="MU006723">
    <property type="protein sequence ID" value="KAF2625882.1"/>
    <property type="molecule type" value="Genomic_DNA"/>
</dbReference>
<keyword evidence="2" id="KW-1185">Reference proteome</keyword>
<organism evidence="1 2">
    <name type="scientific">Macroventuria anomochaeta</name>
    <dbReference type="NCBI Taxonomy" id="301207"/>
    <lineage>
        <taxon>Eukaryota</taxon>
        <taxon>Fungi</taxon>
        <taxon>Dikarya</taxon>
        <taxon>Ascomycota</taxon>
        <taxon>Pezizomycotina</taxon>
        <taxon>Dothideomycetes</taxon>
        <taxon>Pleosporomycetidae</taxon>
        <taxon>Pleosporales</taxon>
        <taxon>Pleosporineae</taxon>
        <taxon>Didymellaceae</taxon>
        <taxon>Macroventuria</taxon>
    </lineage>
</organism>
<sequence length="632" mass="70261">MLMLRRLSQGRQHVCRQCIRNQHTLARGERPIQRWAGEDADKASRQVEWEEHANRIRAGAQQSMLSLLEERGFVKDVAGGRQTLDWLLTEKRIGVYVGVDPTAPSLHVGHLLPLMALYWMYLHGYYTVSLLGGGTVQIGDPSGRTTARSRQGADVQTMNIESIRRQLDKLWTHVKCLGIKHQYSPETSRKQDILNNRTWLEKLNAVELMRDLGSGMRLGTMLSRDSVKLRMESGEGMAISEFSYPLFQAYDWWSMYHNKGVQLQIGGSDQYGNICAGMDAVSHMRKIRRLDSSQQEDEDPRLAAYGLTTPLLTTASGEKFGKSAGNAVWLDKTMMNSFDLYQYFMRTADADVERYLKLFTFLPLDHISLLVEQTRKDASKRTAQHVLAKEIVELAHGAAEAKKAEIAHKEAFSHGTNTFSLGALRNTLGTDNPNAGLGAQKEKPSKFDIELLEYKRAYAASSSIQPTSSTSASSQTKQDSVVTLPLSLLQPGSFPRVLHAAGLATTKSEAHRLIAKKGAYVVVPSSGSVEAPTSLKWIPIEASSIANPQHFLIDFEALVLRSGKSKIQIVRIVSDKQFEKQGLKTKVDATKVEDKLEQEAKDDVREEEGKDAQKAEASAKTSTGEAVPFQPS</sequence>
<proteinExistence type="predicted"/>
<comment type="caution">
    <text evidence="1">The sequence shown here is derived from an EMBL/GenBank/DDBJ whole genome shotgun (WGS) entry which is preliminary data.</text>
</comment>
<reference evidence="1" key="1">
    <citation type="journal article" date="2020" name="Stud. Mycol.">
        <title>101 Dothideomycetes genomes: a test case for predicting lifestyles and emergence of pathogens.</title>
        <authorList>
            <person name="Haridas S."/>
            <person name="Albert R."/>
            <person name="Binder M."/>
            <person name="Bloem J."/>
            <person name="Labutti K."/>
            <person name="Salamov A."/>
            <person name="Andreopoulos B."/>
            <person name="Baker S."/>
            <person name="Barry K."/>
            <person name="Bills G."/>
            <person name="Bluhm B."/>
            <person name="Cannon C."/>
            <person name="Castanera R."/>
            <person name="Culley D."/>
            <person name="Daum C."/>
            <person name="Ezra D."/>
            <person name="Gonzalez J."/>
            <person name="Henrissat B."/>
            <person name="Kuo A."/>
            <person name="Liang C."/>
            <person name="Lipzen A."/>
            <person name="Lutzoni F."/>
            <person name="Magnuson J."/>
            <person name="Mondo S."/>
            <person name="Nolan M."/>
            <person name="Ohm R."/>
            <person name="Pangilinan J."/>
            <person name="Park H.-J."/>
            <person name="Ramirez L."/>
            <person name="Alfaro M."/>
            <person name="Sun H."/>
            <person name="Tritt A."/>
            <person name="Yoshinaga Y."/>
            <person name="Zwiers L.-H."/>
            <person name="Turgeon B."/>
            <person name="Goodwin S."/>
            <person name="Spatafora J."/>
            <person name="Crous P."/>
            <person name="Grigoriev I."/>
        </authorList>
    </citation>
    <scope>NUCLEOTIDE SEQUENCE</scope>
    <source>
        <strain evidence="1">CBS 525.71</strain>
    </source>
</reference>
<accession>A0ACB6RYC2</accession>
<dbReference type="Proteomes" id="UP000799754">
    <property type="component" value="Unassembled WGS sequence"/>
</dbReference>
<name>A0ACB6RYC2_9PLEO</name>
<protein>
    <submittedName>
        <fullName evidence="1">Tyrosyl-tRNA synthetase-like protein</fullName>
    </submittedName>
</protein>
<evidence type="ECO:0000313" key="1">
    <source>
        <dbReference type="EMBL" id="KAF2625882.1"/>
    </source>
</evidence>
<evidence type="ECO:0000313" key="2">
    <source>
        <dbReference type="Proteomes" id="UP000799754"/>
    </source>
</evidence>